<feature type="compositionally biased region" description="Basic and acidic residues" evidence="1">
    <location>
        <begin position="12"/>
        <end position="30"/>
    </location>
</feature>
<protein>
    <submittedName>
        <fullName evidence="2">Uncharacterized protein</fullName>
    </submittedName>
</protein>
<proteinExistence type="predicted"/>
<gene>
    <name evidence="2" type="ORF">Taro_049047</name>
</gene>
<feature type="compositionally biased region" description="Polar residues" evidence="1">
    <location>
        <begin position="1"/>
        <end position="11"/>
    </location>
</feature>
<feature type="non-terminal residue" evidence="2">
    <location>
        <position position="127"/>
    </location>
</feature>
<sequence>MASRRPGQQRQEPSRDRAACRDGVGRHDGRGVAMGQAVSFAKEISGVSRKILRTRRTPVRVATGSGQNATRGCEERDKAVRTGREIATGRSSHSECDGFAVTTRPQNAAYRVVAFTGSVPESDRERH</sequence>
<dbReference type="AlphaFoldDB" id="A0A843X9V9"/>
<evidence type="ECO:0000313" key="2">
    <source>
        <dbReference type="EMBL" id="MQM16093.1"/>
    </source>
</evidence>
<feature type="region of interest" description="Disordered" evidence="1">
    <location>
        <begin position="1"/>
        <end position="30"/>
    </location>
</feature>
<dbReference type="EMBL" id="NMUH01006838">
    <property type="protein sequence ID" value="MQM16093.1"/>
    <property type="molecule type" value="Genomic_DNA"/>
</dbReference>
<feature type="region of interest" description="Disordered" evidence="1">
    <location>
        <begin position="59"/>
        <end position="78"/>
    </location>
</feature>
<evidence type="ECO:0000313" key="3">
    <source>
        <dbReference type="Proteomes" id="UP000652761"/>
    </source>
</evidence>
<name>A0A843X9V9_COLES</name>
<organism evidence="2 3">
    <name type="scientific">Colocasia esculenta</name>
    <name type="common">Wild taro</name>
    <name type="synonym">Arum esculentum</name>
    <dbReference type="NCBI Taxonomy" id="4460"/>
    <lineage>
        <taxon>Eukaryota</taxon>
        <taxon>Viridiplantae</taxon>
        <taxon>Streptophyta</taxon>
        <taxon>Embryophyta</taxon>
        <taxon>Tracheophyta</taxon>
        <taxon>Spermatophyta</taxon>
        <taxon>Magnoliopsida</taxon>
        <taxon>Liliopsida</taxon>
        <taxon>Araceae</taxon>
        <taxon>Aroideae</taxon>
        <taxon>Colocasieae</taxon>
        <taxon>Colocasia</taxon>
    </lineage>
</organism>
<keyword evidence="3" id="KW-1185">Reference proteome</keyword>
<accession>A0A843X9V9</accession>
<comment type="caution">
    <text evidence="2">The sequence shown here is derived from an EMBL/GenBank/DDBJ whole genome shotgun (WGS) entry which is preliminary data.</text>
</comment>
<dbReference type="Proteomes" id="UP000652761">
    <property type="component" value="Unassembled WGS sequence"/>
</dbReference>
<evidence type="ECO:0000256" key="1">
    <source>
        <dbReference type="SAM" id="MobiDB-lite"/>
    </source>
</evidence>
<reference evidence="2" key="1">
    <citation type="submission" date="2017-07" db="EMBL/GenBank/DDBJ databases">
        <title>Taro Niue Genome Assembly and Annotation.</title>
        <authorList>
            <person name="Atibalentja N."/>
            <person name="Keating K."/>
            <person name="Fields C.J."/>
        </authorList>
    </citation>
    <scope>NUCLEOTIDE SEQUENCE</scope>
    <source>
        <strain evidence="2">Niue_2</strain>
        <tissue evidence="2">Leaf</tissue>
    </source>
</reference>